<evidence type="ECO:0000256" key="5">
    <source>
        <dbReference type="ARBA" id="ARBA00023136"/>
    </source>
</evidence>
<feature type="transmembrane region" description="Helical" evidence="6">
    <location>
        <begin position="155"/>
        <end position="177"/>
    </location>
</feature>
<evidence type="ECO:0000256" key="4">
    <source>
        <dbReference type="ARBA" id="ARBA00022989"/>
    </source>
</evidence>
<evidence type="ECO:0000313" key="8">
    <source>
        <dbReference type="Proteomes" id="UP001431235"/>
    </source>
</evidence>
<keyword evidence="5 6" id="KW-0472">Membrane</keyword>
<protein>
    <submittedName>
        <fullName evidence="7">LysE family transporter</fullName>
    </submittedName>
</protein>
<dbReference type="Pfam" id="PF01810">
    <property type="entry name" value="LysE"/>
    <property type="match status" value="1"/>
</dbReference>
<feature type="transmembrane region" description="Helical" evidence="6">
    <location>
        <begin position="115"/>
        <end position="135"/>
    </location>
</feature>
<evidence type="ECO:0000256" key="1">
    <source>
        <dbReference type="ARBA" id="ARBA00004651"/>
    </source>
</evidence>
<feature type="transmembrane region" description="Helical" evidence="6">
    <location>
        <begin position="73"/>
        <end position="94"/>
    </location>
</feature>
<comment type="caution">
    <text evidence="7">The sequence shown here is derived from an EMBL/GenBank/DDBJ whole genome shotgun (WGS) entry which is preliminary data.</text>
</comment>
<dbReference type="InterPro" id="IPR001123">
    <property type="entry name" value="LeuE-type"/>
</dbReference>
<proteinExistence type="predicted"/>
<dbReference type="RefSeq" id="WP_250061177.1">
    <property type="nucleotide sequence ID" value="NZ_JAIKTS010000001.1"/>
</dbReference>
<feature type="transmembrane region" description="Helical" evidence="6">
    <location>
        <begin position="12"/>
        <end position="36"/>
    </location>
</feature>
<evidence type="ECO:0000256" key="2">
    <source>
        <dbReference type="ARBA" id="ARBA00022475"/>
    </source>
</evidence>
<name>A0ABT0SDT3_9GAMM</name>
<feature type="transmembrane region" description="Helical" evidence="6">
    <location>
        <begin position="189"/>
        <end position="210"/>
    </location>
</feature>
<dbReference type="PANTHER" id="PTHR30086">
    <property type="entry name" value="ARGININE EXPORTER PROTEIN ARGO"/>
    <property type="match status" value="1"/>
</dbReference>
<keyword evidence="8" id="KW-1185">Reference proteome</keyword>
<evidence type="ECO:0000256" key="3">
    <source>
        <dbReference type="ARBA" id="ARBA00022692"/>
    </source>
</evidence>
<dbReference type="PANTHER" id="PTHR30086:SF20">
    <property type="entry name" value="ARGININE EXPORTER PROTEIN ARGO-RELATED"/>
    <property type="match status" value="1"/>
</dbReference>
<organism evidence="7 8">
    <name type="scientific">Stenotrophomonas mori</name>
    <dbReference type="NCBI Taxonomy" id="2871096"/>
    <lineage>
        <taxon>Bacteria</taxon>
        <taxon>Pseudomonadati</taxon>
        <taxon>Pseudomonadota</taxon>
        <taxon>Gammaproteobacteria</taxon>
        <taxon>Lysobacterales</taxon>
        <taxon>Lysobacteraceae</taxon>
        <taxon>Stenotrophomonas</taxon>
    </lineage>
</organism>
<dbReference type="EMBL" id="JAIKTS010000001">
    <property type="protein sequence ID" value="MCL7713271.1"/>
    <property type="molecule type" value="Genomic_DNA"/>
</dbReference>
<reference evidence="7 8" key="1">
    <citation type="submission" date="2021-08" db="EMBL/GenBank/DDBJ databases">
        <title>Novel members of of the genus Stenotrophomonas from differernt environment.</title>
        <authorList>
            <person name="Deng Y."/>
        </authorList>
    </citation>
    <scope>NUCLEOTIDE SEQUENCE [LARGE SCALE GENOMIC DNA]</scope>
    <source>
        <strain evidence="7 8">CPCC 101365</strain>
    </source>
</reference>
<gene>
    <name evidence="7" type="ORF">K5L01_01175</name>
</gene>
<keyword evidence="3 6" id="KW-0812">Transmembrane</keyword>
<sequence>MFSLVAAQGAGSAWLSGAGTGIGLFAVVGAQSAFILRQGILRQHVIPVIATCFAIDAAFIFASVAGLRTLTEQLPWLTTGLLWGGIAFLGWYALQSARRAVAGGGGMHLDDSAESSRRAAMLAAAGFSVVNPHFWLDMVVVGSIADNFGHARTAFAAGVVTASALWLTAQGLGARLLAPLFDKPGTWRVLDGTIAVILSVLALTLALRGVG</sequence>
<keyword evidence="2" id="KW-1003">Cell membrane</keyword>
<feature type="transmembrane region" description="Helical" evidence="6">
    <location>
        <begin position="48"/>
        <end position="67"/>
    </location>
</feature>
<keyword evidence="4 6" id="KW-1133">Transmembrane helix</keyword>
<evidence type="ECO:0000313" key="7">
    <source>
        <dbReference type="EMBL" id="MCL7713271.1"/>
    </source>
</evidence>
<dbReference type="Proteomes" id="UP001431235">
    <property type="component" value="Unassembled WGS sequence"/>
</dbReference>
<accession>A0ABT0SDT3</accession>
<comment type="subcellular location">
    <subcellularLocation>
        <location evidence="1">Cell membrane</location>
        <topology evidence="1">Multi-pass membrane protein</topology>
    </subcellularLocation>
</comment>
<evidence type="ECO:0000256" key="6">
    <source>
        <dbReference type="SAM" id="Phobius"/>
    </source>
</evidence>